<dbReference type="InParanoid" id="W4KLI7"/>
<evidence type="ECO:0000256" key="1">
    <source>
        <dbReference type="SAM" id="MobiDB-lite"/>
    </source>
</evidence>
<evidence type="ECO:0000313" key="3">
    <source>
        <dbReference type="Proteomes" id="UP000030671"/>
    </source>
</evidence>
<name>W4KLI7_HETIT</name>
<proteinExistence type="predicted"/>
<dbReference type="KEGG" id="hir:HETIRDRAFT_449098"/>
<evidence type="ECO:0000313" key="2">
    <source>
        <dbReference type="EMBL" id="ETW86220.1"/>
    </source>
</evidence>
<dbReference type="EMBL" id="KI925455">
    <property type="protein sequence ID" value="ETW86220.1"/>
    <property type="molecule type" value="Genomic_DNA"/>
</dbReference>
<gene>
    <name evidence="2" type="ORF">HETIRDRAFT_449098</name>
</gene>
<sequence>MPLHPPPPRARALIRSVPHPSASPAARAAPSIARGSARMPSDALMPPAAVRPPPRSLAHGAPTPTRINTARHRVAGTAARPGYGNRRVRTPYKYPLRPHTRTALWRAPALPPEANVPTPSDTYNTATPQRRGAPIQARYVAIPVF</sequence>
<dbReference type="AlphaFoldDB" id="W4KLI7"/>
<dbReference type="RefSeq" id="XP_009542978.1">
    <property type="nucleotide sequence ID" value="XM_009544683.1"/>
</dbReference>
<protein>
    <submittedName>
        <fullName evidence="2">Uncharacterized protein</fullName>
    </submittedName>
</protein>
<keyword evidence="3" id="KW-1185">Reference proteome</keyword>
<accession>W4KLI7</accession>
<feature type="region of interest" description="Disordered" evidence="1">
    <location>
        <begin position="1"/>
        <end position="91"/>
    </location>
</feature>
<reference evidence="2 3" key="1">
    <citation type="journal article" date="2012" name="New Phytol.">
        <title>Insight into trade-off between wood decay and parasitism from the genome of a fungal forest pathogen.</title>
        <authorList>
            <person name="Olson A."/>
            <person name="Aerts A."/>
            <person name="Asiegbu F."/>
            <person name="Belbahri L."/>
            <person name="Bouzid O."/>
            <person name="Broberg A."/>
            <person name="Canback B."/>
            <person name="Coutinho P.M."/>
            <person name="Cullen D."/>
            <person name="Dalman K."/>
            <person name="Deflorio G."/>
            <person name="van Diepen L.T."/>
            <person name="Dunand C."/>
            <person name="Duplessis S."/>
            <person name="Durling M."/>
            <person name="Gonthier P."/>
            <person name="Grimwood J."/>
            <person name="Fossdal C.G."/>
            <person name="Hansson D."/>
            <person name="Henrissat B."/>
            <person name="Hietala A."/>
            <person name="Himmelstrand K."/>
            <person name="Hoffmeister D."/>
            <person name="Hogberg N."/>
            <person name="James T.Y."/>
            <person name="Karlsson M."/>
            <person name="Kohler A."/>
            <person name="Kues U."/>
            <person name="Lee Y.H."/>
            <person name="Lin Y.C."/>
            <person name="Lind M."/>
            <person name="Lindquist E."/>
            <person name="Lombard V."/>
            <person name="Lucas S."/>
            <person name="Lunden K."/>
            <person name="Morin E."/>
            <person name="Murat C."/>
            <person name="Park J."/>
            <person name="Raffaello T."/>
            <person name="Rouze P."/>
            <person name="Salamov A."/>
            <person name="Schmutz J."/>
            <person name="Solheim H."/>
            <person name="Stahlberg J."/>
            <person name="Velez H."/>
            <person name="de Vries R.P."/>
            <person name="Wiebenga A."/>
            <person name="Woodward S."/>
            <person name="Yakovlev I."/>
            <person name="Garbelotto M."/>
            <person name="Martin F."/>
            <person name="Grigoriev I.V."/>
            <person name="Stenlid J."/>
        </authorList>
    </citation>
    <scope>NUCLEOTIDE SEQUENCE [LARGE SCALE GENOMIC DNA]</scope>
    <source>
        <strain evidence="2 3">TC 32-1</strain>
    </source>
</reference>
<dbReference type="GeneID" id="20675909"/>
<feature type="compositionally biased region" description="Low complexity" evidence="1">
    <location>
        <begin position="10"/>
        <end position="38"/>
    </location>
</feature>
<dbReference type="HOGENOM" id="CLU_1787096_0_0_1"/>
<organism evidence="2 3">
    <name type="scientific">Heterobasidion irregulare (strain TC 32-1)</name>
    <dbReference type="NCBI Taxonomy" id="747525"/>
    <lineage>
        <taxon>Eukaryota</taxon>
        <taxon>Fungi</taxon>
        <taxon>Dikarya</taxon>
        <taxon>Basidiomycota</taxon>
        <taxon>Agaricomycotina</taxon>
        <taxon>Agaricomycetes</taxon>
        <taxon>Russulales</taxon>
        <taxon>Bondarzewiaceae</taxon>
        <taxon>Heterobasidion</taxon>
        <taxon>Heterobasidion annosum species complex</taxon>
    </lineage>
</organism>
<dbReference type="Proteomes" id="UP000030671">
    <property type="component" value="Unassembled WGS sequence"/>
</dbReference>